<protein>
    <submittedName>
        <fullName evidence="3">E3 ubiquitin-protein ligase HECW2</fullName>
    </submittedName>
</protein>
<reference evidence="3 4" key="1">
    <citation type="journal article" date="2021" name="Elife">
        <title>Chloroplast acquisition without the gene transfer in kleptoplastic sea slugs, Plakobranchus ocellatus.</title>
        <authorList>
            <person name="Maeda T."/>
            <person name="Takahashi S."/>
            <person name="Yoshida T."/>
            <person name="Shimamura S."/>
            <person name="Takaki Y."/>
            <person name="Nagai Y."/>
            <person name="Toyoda A."/>
            <person name="Suzuki Y."/>
            <person name="Arimoto A."/>
            <person name="Ishii H."/>
            <person name="Satoh N."/>
            <person name="Nishiyama T."/>
            <person name="Hasebe M."/>
            <person name="Maruyama T."/>
            <person name="Minagawa J."/>
            <person name="Obokata J."/>
            <person name="Shigenobu S."/>
        </authorList>
    </citation>
    <scope>NUCLEOTIDE SEQUENCE [LARGE SCALE GENOMIC DNA]</scope>
</reference>
<dbReference type="InterPro" id="IPR032348">
    <property type="entry name" value="HECW_N"/>
</dbReference>
<comment type="caution">
    <text evidence="3">The sequence shown here is derived from an EMBL/GenBank/DDBJ whole genome shotgun (WGS) entry which is preliminary data.</text>
</comment>
<sequence length="358" mass="39621">MAKAQKVTSDYTSIDDLSLPRGASLAALREQHVGLERSNSDSNLNLISPQSWSSLSVDKTFFWLRGRGNDQSARVQVEWDIQDNVGAQDWIGLFQSGEQDTSKFLDCKTRGSSGGATGTIFWDLDAVEHLFTEDKTVVCFKYISGTSGEVLATSPQISVILAKNVHATNLKKGVFFNPDPYIKLQILPHNQKNQVQPHHHRELRSSVKTNSANPKWKNERSNDGTIPNDSKVKDAVSDLIGAAVKHFLNTRISPAVSTDTLVPLIELVLTLNSFEFWGEFFYQISGVAMGTKMGPSNACLFMGYLEWQMVNRYQGPTPEFFYRYIDDSIGVSTMPLARCCASASLVSSLAGRIDLVTP</sequence>
<dbReference type="Proteomes" id="UP000762676">
    <property type="component" value="Unassembled WGS sequence"/>
</dbReference>
<name>A0AAV4H2K1_9GAST</name>
<proteinExistence type="predicted"/>
<dbReference type="PANTHER" id="PTHR21301">
    <property type="entry name" value="REVERSE TRANSCRIPTASE"/>
    <property type="match status" value="1"/>
</dbReference>
<dbReference type="EMBL" id="BMAT01005360">
    <property type="protein sequence ID" value="GFR91764.1"/>
    <property type="molecule type" value="Genomic_DNA"/>
</dbReference>
<feature type="domain" description="E3 ubiquitin-protein ligase HECW1/2 N-terminal" evidence="2">
    <location>
        <begin position="40"/>
        <end position="159"/>
    </location>
</feature>
<evidence type="ECO:0000259" key="2">
    <source>
        <dbReference type="Pfam" id="PF16562"/>
    </source>
</evidence>
<evidence type="ECO:0000313" key="4">
    <source>
        <dbReference type="Proteomes" id="UP000762676"/>
    </source>
</evidence>
<evidence type="ECO:0000313" key="3">
    <source>
        <dbReference type="EMBL" id="GFR91764.1"/>
    </source>
</evidence>
<keyword evidence="4" id="KW-1185">Reference proteome</keyword>
<dbReference type="InterPro" id="IPR035892">
    <property type="entry name" value="C2_domain_sf"/>
</dbReference>
<dbReference type="Pfam" id="PF16562">
    <property type="entry name" value="HECW_N"/>
    <property type="match status" value="1"/>
</dbReference>
<feature type="region of interest" description="Disordered" evidence="1">
    <location>
        <begin position="198"/>
        <end position="228"/>
    </location>
</feature>
<accession>A0AAV4H2K1</accession>
<gene>
    <name evidence="3" type="ORF">ElyMa_002600900</name>
</gene>
<dbReference type="SUPFAM" id="SSF49562">
    <property type="entry name" value="C2 domain (Calcium/lipid-binding domain, CaLB)"/>
    <property type="match status" value="1"/>
</dbReference>
<dbReference type="AlphaFoldDB" id="A0AAV4H2K1"/>
<dbReference type="PANTHER" id="PTHR21301:SF10">
    <property type="entry name" value="REVERSE TRANSCRIPTASE DOMAIN-CONTAINING PROTEIN"/>
    <property type="match status" value="1"/>
</dbReference>
<dbReference type="Gene3D" id="2.60.40.150">
    <property type="entry name" value="C2 domain"/>
    <property type="match status" value="1"/>
</dbReference>
<organism evidence="3 4">
    <name type="scientific">Elysia marginata</name>
    <dbReference type="NCBI Taxonomy" id="1093978"/>
    <lineage>
        <taxon>Eukaryota</taxon>
        <taxon>Metazoa</taxon>
        <taxon>Spiralia</taxon>
        <taxon>Lophotrochozoa</taxon>
        <taxon>Mollusca</taxon>
        <taxon>Gastropoda</taxon>
        <taxon>Heterobranchia</taxon>
        <taxon>Euthyneura</taxon>
        <taxon>Panpulmonata</taxon>
        <taxon>Sacoglossa</taxon>
        <taxon>Placobranchoidea</taxon>
        <taxon>Plakobranchidae</taxon>
        <taxon>Elysia</taxon>
    </lineage>
</organism>
<evidence type="ECO:0000256" key="1">
    <source>
        <dbReference type="SAM" id="MobiDB-lite"/>
    </source>
</evidence>
<dbReference type="Gene3D" id="2.60.40.2840">
    <property type="match status" value="1"/>
</dbReference>